<dbReference type="Pfam" id="PF14375">
    <property type="entry name" value="Cys_rich_CWC"/>
    <property type="match status" value="1"/>
</dbReference>
<keyword evidence="2" id="KW-1185">Reference proteome</keyword>
<proteinExistence type="predicted"/>
<organism evidence="1 2">
    <name type="scientific">Alkalihalobacterium chitinilyticum</name>
    <dbReference type="NCBI Taxonomy" id="2980103"/>
    <lineage>
        <taxon>Bacteria</taxon>
        <taxon>Bacillati</taxon>
        <taxon>Bacillota</taxon>
        <taxon>Bacilli</taxon>
        <taxon>Bacillales</taxon>
        <taxon>Bacillaceae</taxon>
        <taxon>Alkalihalobacterium</taxon>
    </lineage>
</organism>
<name>A0ABT5VDF7_9BACI</name>
<evidence type="ECO:0000313" key="2">
    <source>
        <dbReference type="Proteomes" id="UP001148125"/>
    </source>
</evidence>
<dbReference type="Proteomes" id="UP001148125">
    <property type="component" value="Unassembled WGS sequence"/>
</dbReference>
<evidence type="ECO:0000313" key="1">
    <source>
        <dbReference type="EMBL" id="MDE5413469.1"/>
    </source>
</evidence>
<protein>
    <submittedName>
        <fullName evidence="1">Cysteine-rich CWC family protein</fullName>
    </submittedName>
</protein>
<sequence length="66" mass="7781">MKIDVKKCPLCYEVNHCGNEETQSACWCSKESFPKEIFELIPKDQLHRSCICQNCLDQFKRSLKKQ</sequence>
<comment type="caution">
    <text evidence="1">The sequence shown here is derived from an EMBL/GenBank/DDBJ whole genome shotgun (WGS) entry which is preliminary data.</text>
</comment>
<gene>
    <name evidence="1" type="ORF">N7Z68_08725</name>
</gene>
<accession>A0ABT5VDF7</accession>
<dbReference type="EMBL" id="JAOTPO010000005">
    <property type="protein sequence ID" value="MDE5413469.1"/>
    <property type="molecule type" value="Genomic_DNA"/>
</dbReference>
<dbReference type="RefSeq" id="WP_275118096.1">
    <property type="nucleotide sequence ID" value="NZ_JAOTPO010000005.1"/>
</dbReference>
<dbReference type="InterPro" id="IPR032720">
    <property type="entry name" value="Cys_rich_CWC"/>
</dbReference>
<reference evidence="1" key="1">
    <citation type="submission" date="2024-05" db="EMBL/GenBank/DDBJ databases">
        <title>Alkalihalobacillus sp. strain MEB203 novel alkaliphilic bacterium from Lonar Lake, India.</title>
        <authorList>
            <person name="Joshi A."/>
            <person name="Thite S."/>
            <person name="Mengade P."/>
        </authorList>
    </citation>
    <scope>NUCLEOTIDE SEQUENCE</scope>
    <source>
        <strain evidence="1">MEB 203</strain>
    </source>
</reference>